<reference evidence="5" key="1">
    <citation type="journal article" date="2019" name="Int. J. Syst. Evol. Microbiol.">
        <title>The Global Catalogue of Microorganisms (GCM) 10K type strain sequencing project: providing services to taxonomists for standard genome sequencing and annotation.</title>
        <authorList>
            <consortium name="The Broad Institute Genomics Platform"/>
            <consortium name="The Broad Institute Genome Sequencing Center for Infectious Disease"/>
            <person name="Wu L."/>
            <person name="Ma J."/>
        </authorList>
    </citation>
    <scope>NUCLEOTIDE SEQUENCE [LARGE SCALE GENOMIC DNA]</scope>
    <source>
        <strain evidence="5">JCM 18956</strain>
    </source>
</reference>
<keyword evidence="2" id="KW-0808">Transferase</keyword>
<accession>A0ABP8W4L9</accession>
<evidence type="ECO:0000256" key="3">
    <source>
        <dbReference type="ARBA" id="ARBA00022737"/>
    </source>
</evidence>
<evidence type="ECO:0000256" key="1">
    <source>
        <dbReference type="ARBA" id="ARBA00007274"/>
    </source>
</evidence>
<dbReference type="Gene3D" id="2.160.10.10">
    <property type="entry name" value="Hexapeptide repeat proteins"/>
    <property type="match status" value="1"/>
</dbReference>
<comment type="caution">
    <text evidence="4">The sequence shown here is derived from an EMBL/GenBank/DDBJ whole genome shotgun (WGS) entry which is preliminary data.</text>
</comment>
<keyword evidence="5" id="KW-1185">Reference proteome</keyword>
<evidence type="ECO:0000313" key="5">
    <source>
        <dbReference type="Proteomes" id="UP001501295"/>
    </source>
</evidence>
<dbReference type="InterPro" id="IPR018357">
    <property type="entry name" value="Hexapep_transf_CS"/>
</dbReference>
<dbReference type="PANTHER" id="PTHR23416:SF23">
    <property type="entry name" value="ACETYLTRANSFERASE C18B11.09C-RELATED"/>
    <property type="match status" value="1"/>
</dbReference>
<gene>
    <name evidence="4" type="ORF">GCM10025780_26220</name>
</gene>
<evidence type="ECO:0000313" key="4">
    <source>
        <dbReference type="EMBL" id="GAA4679878.1"/>
    </source>
</evidence>
<dbReference type="SUPFAM" id="SSF51161">
    <property type="entry name" value="Trimeric LpxA-like enzymes"/>
    <property type="match status" value="1"/>
</dbReference>
<evidence type="ECO:0000256" key="2">
    <source>
        <dbReference type="ARBA" id="ARBA00022679"/>
    </source>
</evidence>
<name>A0ABP8W4L9_9MICO</name>
<organism evidence="4 5">
    <name type="scientific">Frondihabitans cladoniiphilus</name>
    <dbReference type="NCBI Taxonomy" id="715785"/>
    <lineage>
        <taxon>Bacteria</taxon>
        <taxon>Bacillati</taxon>
        <taxon>Actinomycetota</taxon>
        <taxon>Actinomycetes</taxon>
        <taxon>Micrococcales</taxon>
        <taxon>Microbacteriaceae</taxon>
        <taxon>Frondihabitans</taxon>
    </lineage>
</organism>
<sequence>MTVSSEASSTFLSRLGEDVFQAFHHTVFTSILGSAFVPRVARRALLLAGGAHAESGVGLGFSLSGSPRNLNIASGVYINGGVSIEAIAPVTIGTDTAIGMQVLIITSHHEIDESGAWTAEATGRPVTIGKRVWIGGRATILPGAVIEDDVVVAAGAVVAGRLESHGVYGGVPAKRIRELTPRTGV</sequence>
<protein>
    <recommendedName>
        <fullName evidence="6">Maltose O-acetyltransferase</fullName>
    </recommendedName>
</protein>
<evidence type="ECO:0008006" key="6">
    <source>
        <dbReference type="Google" id="ProtNLM"/>
    </source>
</evidence>
<dbReference type="InterPro" id="IPR011004">
    <property type="entry name" value="Trimer_LpxA-like_sf"/>
</dbReference>
<dbReference type="EMBL" id="BAABLM010000005">
    <property type="protein sequence ID" value="GAA4679878.1"/>
    <property type="molecule type" value="Genomic_DNA"/>
</dbReference>
<keyword evidence="3" id="KW-0677">Repeat</keyword>
<dbReference type="PROSITE" id="PS00101">
    <property type="entry name" value="HEXAPEP_TRANSFERASES"/>
    <property type="match status" value="1"/>
</dbReference>
<dbReference type="RefSeq" id="WP_345376350.1">
    <property type="nucleotide sequence ID" value="NZ_BAABLM010000005.1"/>
</dbReference>
<proteinExistence type="inferred from homology"/>
<comment type="similarity">
    <text evidence="1">Belongs to the transferase hexapeptide repeat family.</text>
</comment>
<dbReference type="PANTHER" id="PTHR23416">
    <property type="entry name" value="SIALIC ACID SYNTHASE-RELATED"/>
    <property type="match status" value="1"/>
</dbReference>
<dbReference type="InterPro" id="IPR051159">
    <property type="entry name" value="Hexapeptide_acetyltransf"/>
</dbReference>
<dbReference type="InterPro" id="IPR001451">
    <property type="entry name" value="Hexapep"/>
</dbReference>
<dbReference type="Pfam" id="PF00132">
    <property type="entry name" value="Hexapep"/>
    <property type="match status" value="1"/>
</dbReference>
<dbReference type="Proteomes" id="UP001501295">
    <property type="component" value="Unassembled WGS sequence"/>
</dbReference>